<evidence type="ECO:0000259" key="1">
    <source>
        <dbReference type="Pfam" id="PF09423"/>
    </source>
</evidence>
<comment type="caution">
    <text evidence="3">The sequence shown here is derived from an EMBL/GenBank/DDBJ whole genome shotgun (WGS) entry which is preliminary data.</text>
</comment>
<dbReference type="Proteomes" id="UP000533269">
    <property type="component" value="Unassembled WGS sequence"/>
</dbReference>
<name>A0A7W4TJJ4_KINRA</name>
<dbReference type="SUPFAM" id="SSF56300">
    <property type="entry name" value="Metallo-dependent phosphatases"/>
    <property type="match status" value="1"/>
</dbReference>
<reference evidence="3 4" key="2">
    <citation type="submission" date="2020-08" db="EMBL/GenBank/DDBJ databases">
        <authorList>
            <person name="Partida-Martinez L."/>
            <person name="Huntemann M."/>
            <person name="Clum A."/>
            <person name="Wang J."/>
            <person name="Palaniappan K."/>
            <person name="Ritter S."/>
            <person name="Chen I.-M."/>
            <person name="Stamatis D."/>
            <person name="Reddy T."/>
            <person name="O'Malley R."/>
            <person name="Daum C."/>
            <person name="Shapiro N."/>
            <person name="Ivanova N."/>
            <person name="Kyrpides N."/>
            <person name="Woyke T."/>
        </authorList>
    </citation>
    <scope>NUCLEOTIDE SEQUENCE [LARGE SCALE GENOMIC DNA]</scope>
    <source>
        <strain evidence="3 4">AS2.23</strain>
    </source>
</reference>
<protein>
    <recommendedName>
        <fullName evidence="5">PhoD-like phosphatase metallophosphatase domain-containing protein</fullName>
    </recommendedName>
</protein>
<dbReference type="Pfam" id="PF09423">
    <property type="entry name" value="PhoD"/>
    <property type="match status" value="1"/>
</dbReference>
<organism evidence="3 4">
    <name type="scientific">Kineococcus radiotolerans</name>
    <dbReference type="NCBI Taxonomy" id="131568"/>
    <lineage>
        <taxon>Bacteria</taxon>
        <taxon>Bacillati</taxon>
        <taxon>Actinomycetota</taxon>
        <taxon>Actinomycetes</taxon>
        <taxon>Kineosporiales</taxon>
        <taxon>Kineosporiaceae</taxon>
        <taxon>Kineococcus</taxon>
    </lineage>
</organism>
<accession>A0A7W4TJJ4</accession>
<dbReference type="PANTHER" id="PTHR37031:SF2">
    <property type="entry name" value="PHOD-LIKE PHOSPHATASE METALLOPHOSPHATASE DOMAIN-CONTAINING PROTEIN"/>
    <property type="match status" value="1"/>
</dbReference>
<evidence type="ECO:0000259" key="2">
    <source>
        <dbReference type="Pfam" id="PF25077"/>
    </source>
</evidence>
<gene>
    <name evidence="3" type="ORF">FHR75_000885</name>
</gene>
<sequence length="568" mass="63782">MPSLLLGPLLRHVDATRATVWVEVDEPGTVRVEVTLPDGSTATGRDETLTLHGHHFALVVVDGLPTGERLPYGVHWEARGGAQADGVRLWPPREWSWPASEIRTPRAGEPLRLAFGSCRRAGDDGEEATRRVGVDALSALAHRMVEEPVEGRWPDLMLFVGDQVYADDPNPGIVERLRERHAGRADDADDVRDEIGDFEEYTWLYHETWGHDAVRWLLSTTPTCMLLDDHDLRDDWNTSDVWREQVSALPWWRERVTGAFASYWIYQHLGNLSPDQLAGDDLLNRLRGIEDDAERDRELDEFARAADADATTARWSFSRDLGTTRLVAIDSRCARRLDPADRHITGEDEWAWVRSLALGEDREEPARHLLLATTLPAFLLHGIHHAETFDEALASGRFGRRVAGWGEKLRQAADLEHWAAFHRSFRELVDLLGAVGRGEHAPASVLLLSGDVHCSYTAQVHLPGVDPAATVVHQLVMSPFRNPLQRAMKVANRLFDARPVRGFIRGLARAAGVREPAVNWDVEHGPWFDNGVMTVVLDPDGRAVLEVDHARRGPRPRLRRTLTEQLTV</sequence>
<proteinExistence type="predicted"/>
<dbReference type="EMBL" id="JACHVY010000001">
    <property type="protein sequence ID" value="MBB2900097.1"/>
    <property type="molecule type" value="Genomic_DNA"/>
</dbReference>
<dbReference type="RefSeq" id="WP_183390495.1">
    <property type="nucleotide sequence ID" value="NZ_JACHVY010000001.1"/>
</dbReference>
<dbReference type="InterPro" id="IPR056702">
    <property type="entry name" value="DUF7800"/>
</dbReference>
<dbReference type="Gene3D" id="3.60.21.70">
    <property type="entry name" value="PhoD-like phosphatase"/>
    <property type="match status" value="1"/>
</dbReference>
<dbReference type="PANTHER" id="PTHR37031">
    <property type="entry name" value="METALLOPHOSPHATASE BINDING DOMAIN PROTEIN"/>
    <property type="match status" value="1"/>
</dbReference>
<feature type="domain" description="DUF7800" evidence="2">
    <location>
        <begin position="1"/>
        <end position="101"/>
    </location>
</feature>
<reference evidence="3 4" key="1">
    <citation type="submission" date="2020-08" db="EMBL/GenBank/DDBJ databases">
        <title>The Agave Microbiome: Exploring the role of microbial communities in plant adaptations to desert environments.</title>
        <authorList>
            <person name="Partida-Martinez L.P."/>
        </authorList>
    </citation>
    <scope>NUCLEOTIDE SEQUENCE [LARGE SCALE GENOMIC DNA]</scope>
    <source>
        <strain evidence="3 4">AS2.23</strain>
    </source>
</reference>
<dbReference type="InterPro" id="IPR018946">
    <property type="entry name" value="PhoD-like_MPP"/>
</dbReference>
<dbReference type="AlphaFoldDB" id="A0A7W4TJJ4"/>
<dbReference type="Pfam" id="PF25077">
    <property type="entry name" value="DUF7800"/>
    <property type="match status" value="1"/>
</dbReference>
<evidence type="ECO:0008006" key="5">
    <source>
        <dbReference type="Google" id="ProtNLM"/>
    </source>
</evidence>
<dbReference type="InterPro" id="IPR029052">
    <property type="entry name" value="Metallo-depent_PP-like"/>
</dbReference>
<evidence type="ECO:0000313" key="4">
    <source>
        <dbReference type="Proteomes" id="UP000533269"/>
    </source>
</evidence>
<dbReference type="InterPro" id="IPR038607">
    <property type="entry name" value="PhoD-like_sf"/>
</dbReference>
<evidence type="ECO:0000313" key="3">
    <source>
        <dbReference type="EMBL" id="MBB2900097.1"/>
    </source>
</evidence>
<feature type="domain" description="PhoD-like phosphatase metallophosphatase" evidence="1">
    <location>
        <begin position="152"/>
        <end position="481"/>
    </location>
</feature>